<dbReference type="PROSITE" id="PS51257">
    <property type="entry name" value="PROKAR_LIPOPROTEIN"/>
    <property type="match status" value="1"/>
</dbReference>
<dbReference type="Gene3D" id="2.60.120.560">
    <property type="entry name" value="Exo-inulinase, domain 1"/>
    <property type="match status" value="1"/>
</dbReference>
<organism evidence="2 3">
    <name type="scientific">Niabella ginsenosidivorans</name>
    <dbReference type="NCBI Taxonomy" id="1176587"/>
    <lineage>
        <taxon>Bacteria</taxon>
        <taxon>Pseudomonadati</taxon>
        <taxon>Bacteroidota</taxon>
        <taxon>Chitinophagia</taxon>
        <taxon>Chitinophagales</taxon>
        <taxon>Chitinophagaceae</taxon>
        <taxon>Niabella</taxon>
    </lineage>
</organism>
<dbReference type="Pfam" id="PF06439">
    <property type="entry name" value="3keto-disac_hyd"/>
    <property type="match status" value="1"/>
</dbReference>
<dbReference type="Proteomes" id="UP000077667">
    <property type="component" value="Chromosome"/>
</dbReference>
<evidence type="ECO:0000259" key="1">
    <source>
        <dbReference type="Pfam" id="PF06439"/>
    </source>
</evidence>
<name>A0A1A9I0K1_9BACT</name>
<dbReference type="EMBL" id="CP015772">
    <property type="protein sequence ID" value="ANH81033.1"/>
    <property type="molecule type" value="Genomic_DNA"/>
</dbReference>
<accession>A0A1A9I0K1</accession>
<dbReference type="InterPro" id="IPR010496">
    <property type="entry name" value="AL/BT2_dom"/>
</dbReference>
<proteinExistence type="predicted"/>
<dbReference type="AlphaFoldDB" id="A0A1A9I0K1"/>
<dbReference type="OrthoDB" id="659240at2"/>
<dbReference type="KEGG" id="nia:A8C56_08615"/>
<dbReference type="GO" id="GO:0016787">
    <property type="term" value="F:hydrolase activity"/>
    <property type="evidence" value="ECO:0007669"/>
    <property type="project" value="InterPro"/>
</dbReference>
<keyword evidence="3" id="KW-1185">Reference proteome</keyword>
<evidence type="ECO:0000313" key="3">
    <source>
        <dbReference type="Proteomes" id="UP000077667"/>
    </source>
</evidence>
<dbReference type="STRING" id="1176587.A8C56_08615"/>
<dbReference type="RefSeq" id="WP_067754562.1">
    <property type="nucleotide sequence ID" value="NZ_CP015772.1"/>
</dbReference>
<protein>
    <recommendedName>
        <fullName evidence="1">3-keto-alpha-glucoside-1,2-lyase/3-keto-2-hydroxy-glucal hydratase domain-containing protein</fullName>
    </recommendedName>
</protein>
<feature type="domain" description="3-keto-alpha-glucoside-1,2-lyase/3-keto-2-hydroxy-glucal hydratase" evidence="1">
    <location>
        <begin position="41"/>
        <end position="245"/>
    </location>
</feature>
<gene>
    <name evidence="2" type="ORF">A8C56_08615</name>
</gene>
<sequence length="247" mass="26766">MSKILLLATAFGLAACSCTGQKKAAQDALPNTLSAKEKAAGWQLLFDGATTNGWHVYGKENTAGAWQVQDGALHFNEEAKKSGASGGDLVSNDAYDNFELQVEWKAASGTNSGIIFLAQDDKSKYPATYLTGPEMQVLDNIAADDNKNTKHLAGALYDLVDAKNTSHPKPVGEWNQASIKVQNGNLELKLNGVVTAKVTIGSPEWNQLIANSKFAKWPDFAKSRSGHIALQDHGHNVWFRNIKIRKL</sequence>
<evidence type="ECO:0000313" key="2">
    <source>
        <dbReference type="EMBL" id="ANH81033.1"/>
    </source>
</evidence>
<reference evidence="2 3" key="1">
    <citation type="submission" date="2016-05" db="EMBL/GenBank/DDBJ databases">
        <title>Niabella ginsenosidivorans BS26 whole genome sequencing.</title>
        <authorList>
            <person name="Im W.T."/>
            <person name="Siddiqi M.Z."/>
        </authorList>
    </citation>
    <scope>NUCLEOTIDE SEQUENCE [LARGE SCALE GENOMIC DNA]</scope>
    <source>
        <strain evidence="2 3">BS26</strain>
    </source>
</reference>